<accession>A0A3B1CTC0</accession>
<reference evidence="2" key="1">
    <citation type="submission" date="2018-06" db="EMBL/GenBank/DDBJ databases">
        <authorList>
            <person name="Zhirakovskaya E."/>
        </authorList>
    </citation>
    <scope>NUCLEOTIDE SEQUENCE</scope>
</reference>
<protein>
    <submittedName>
        <fullName evidence="2">Mobile element protein</fullName>
    </submittedName>
</protein>
<name>A0A3B1CTC0_9ZZZZ</name>
<dbReference type="EMBL" id="UOGD01000461">
    <property type="protein sequence ID" value="VAX29731.1"/>
    <property type="molecule type" value="Genomic_DNA"/>
</dbReference>
<proteinExistence type="predicted"/>
<evidence type="ECO:0000259" key="1">
    <source>
        <dbReference type="Pfam" id="PF01610"/>
    </source>
</evidence>
<dbReference type="InterPro" id="IPR047951">
    <property type="entry name" value="Transpos_ISL3"/>
</dbReference>
<feature type="domain" description="Transposase IS204/IS1001/IS1096/IS1165 DDE" evidence="1">
    <location>
        <begin position="159"/>
        <end position="256"/>
    </location>
</feature>
<dbReference type="PANTHER" id="PTHR33498">
    <property type="entry name" value="TRANSPOSASE FOR INSERTION SEQUENCE ELEMENT IS1557"/>
    <property type="match status" value="1"/>
</dbReference>
<feature type="non-terminal residue" evidence="2">
    <location>
        <position position="256"/>
    </location>
</feature>
<gene>
    <name evidence="2" type="ORF">MNBD_IGNAVI01-2936</name>
</gene>
<dbReference type="PANTHER" id="PTHR33498:SF1">
    <property type="entry name" value="TRANSPOSASE FOR INSERTION SEQUENCE ELEMENT IS1557"/>
    <property type="match status" value="1"/>
</dbReference>
<dbReference type="InterPro" id="IPR002560">
    <property type="entry name" value="Transposase_DDE"/>
</dbReference>
<dbReference type="Pfam" id="PF01610">
    <property type="entry name" value="DDE_Tnp_ISL3"/>
    <property type="match status" value="1"/>
</dbReference>
<organism evidence="2">
    <name type="scientific">hydrothermal vent metagenome</name>
    <dbReference type="NCBI Taxonomy" id="652676"/>
    <lineage>
        <taxon>unclassified sequences</taxon>
        <taxon>metagenomes</taxon>
        <taxon>ecological metagenomes</taxon>
    </lineage>
</organism>
<dbReference type="AlphaFoldDB" id="A0A3B1CTC0"/>
<evidence type="ECO:0000313" key="2">
    <source>
        <dbReference type="EMBL" id="VAX29731.1"/>
    </source>
</evidence>
<sequence length="256" mass="29828">MRIISLLNKCSNLKSFVYSKDSIEEVKGAEAYVVDIRARKNGLAKCSICDQPMPVYDRQKVSRLFEFVPLWGIKVYFRYRMRRVSCSKCGVKIESIPWAEGKNHLTKPYQIFLAKWARRLSWKETSEAFQTSWENVYRSVKSVVEYGLAKRSLDGITAIGIDEWMYAKGHKYLTLVYQINDGMKRLLFIEDGRTKKALNNCFDQLDAEGRKGIQFVCTDMWKNYLDVIAERIPQALNILDRFHIVQALNKALDKVR</sequence>